<dbReference type="AlphaFoldDB" id="A0A319DRH6"/>
<proteinExistence type="predicted"/>
<dbReference type="OrthoDB" id="3254104at2759"/>
<sequence length="266" mass="29386">MSYAVPSSTASLSTYGWEATPVPSIQYHGPPPVSHEQQTDQETVSALWRFFAACSSHLVLLGFLVLPMAFGAGEKANTHADKTSTIIAASVLIVTGYMISLMLVCFQSHVRTYLLNSLFLYAPPLFSQLQPLKSNPFYRPCLTTNILSLINVLLNILCRNLQPLGTLEAASLGLPSAFAFLYAMGALWTCITVEPRGCDNGSPLLTEEEMQRQQLQRLLDKNSSKGLSPKMAQKTFRVEGPERIHPGKGWDTFTPPPRRDDSYFGR</sequence>
<feature type="transmembrane region" description="Helical" evidence="2">
    <location>
        <begin position="113"/>
        <end position="131"/>
    </location>
</feature>
<protein>
    <submittedName>
        <fullName evidence="3">Uncharacterized protein</fullName>
    </submittedName>
</protein>
<keyword evidence="4" id="KW-1185">Reference proteome</keyword>
<keyword evidence="2" id="KW-1133">Transmembrane helix</keyword>
<evidence type="ECO:0000256" key="1">
    <source>
        <dbReference type="SAM" id="MobiDB-lite"/>
    </source>
</evidence>
<organism evidence="3 4">
    <name type="scientific">Aspergillus ellipticus CBS 707.79</name>
    <dbReference type="NCBI Taxonomy" id="1448320"/>
    <lineage>
        <taxon>Eukaryota</taxon>
        <taxon>Fungi</taxon>
        <taxon>Dikarya</taxon>
        <taxon>Ascomycota</taxon>
        <taxon>Pezizomycotina</taxon>
        <taxon>Eurotiomycetes</taxon>
        <taxon>Eurotiomycetidae</taxon>
        <taxon>Eurotiales</taxon>
        <taxon>Aspergillaceae</taxon>
        <taxon>Aspergillus</taxon>
        <taxon>Aspergillus subgen. Circumdati</taxon>
    </lineage>
</organism>
<evidence type="ECO:0000256" key="2">
    <source>
        <dbReference type="SAM" id="Phobius"/>
    </source>
</evidence>
<keyword evidence="2" id="KW-0472">Membrane</keyword>
<feature type="region of interest" description="Disordered" evidence="1">
    <location>
        <begin position="237"/>
        <end position="266"/>
    </location>
</feature>
<feature type="transmembrane region" description="Helical" evidence="2">
    <location>
        <begin position="46"/>
        <end position="66"/>
    </location>
</feature>
<name>A0A319DRH6_9EURO</name>
<dbReference type="VEuPathDB" id="FungiDB:BO71DRAFT_320136"/>
<keyword evidence="2" id="KW-0812">Transmembrane</keyword>
<dbReference type="EMBL" id="KZ825834">
    <property type="protein sequence ID" value="PYH96677.1"/>
    <property type="molecule type" value="Genomic_DNA"/>
</dbReference>
<evidence type="ECO:0000313" key="4">
    <source>
        <dbReference type="Proteomes" id="UP000247810"/>
    </source>
</evidence>
<feature type="transmembrane region" description="Helical" evidence="2">
    <location>
        <begin position="86"/>
        <end position="106"/>
    </location>
</feature>
<feature type="transmembrane region" description="Helical" evidence="2">
    <location>
        <begin position="169"/>
        <end position="188"/>
    </location>
</feature>
<evidence type="ECO:0000313" key="3">
    <source>
        <dbReference type="EMBL" id="PYH96677.1"/>
    </source>
</evidence>
<accession>A0A319DRH6</accession>
<dbReference type="Proteomes" id="UP000247810">
    <property type="component" value="Unassembled WGS sequence"/>
</dbReference>
<feature type="compositionally biased region" description="Basic and acidic residues" evidence="1">
    <location>
        <begin position="257"/>
        <end position="266"/>
    </location>
</feature>
<reference evidence="3 4" key="1">
    <citation type="submission" date="2018-02" db="EMBL/GenBank/DDBJ databases">
        <title>The genomes of Aspergillus section Nigri reveals drivers in fungal speciation.</title>
        <authorList>
            <consortium name="DOE Joint Genome Institute"/>
            <person name="Vesth T.C."/>
            <person name="Nybo J."/>
            <person name="Theobald S."/>
            <person name="Brandl J."/>
            <person name="Frisvad J.C."/>
            <person name="Nielsen K.F."/>
            <person name="Lyhne E.K."/>
            <person name="Kogle M.E."/>
            <person name="Kuo A."/>
            <person name="Riley R."/>
            <person name="Clum A."/>
            <person name="Nolan M."/>
            <person name="Lipzen A."/>
            <person name="Salamov A."/>
            <person name="Henrissat B."/>
            <person name="Wiebenga A."/>
            <person name="De vries R.P."/>
            <person name="Grigoriev I.V."/>
            <person name="Mortensen U.H."/>
            <person name="Andersen M.R."/>
            <person name="Baker S.E."/>
        </authorList>
    </citation>
    <scope>NUCLEOTIDE SEQUENCE [LARGE SCALE GENOMIC DNA]</scope>
    <source>
        <strain evidence="3 4">CBS 707.79</strain>
    </source>
</reference>
<gene>
    <name evidence="3" type="ORF">BO71DRAFT_320136</name>
</gene>